<comment type="caution">
    <text evidence="2">The sequence shown here is derived from an EMBL/GenBank/DDBJ whole genome shotgun (WGS) entry which is preliminary data.</text>
</comment>
<accession>A0AAV1VTN6</accession>
<feature type="chain" id="PRO_5043584238" evidence="1">
    <location>
        <begin position="26"/>
        <end position="60"/>
    </location>
</feature>
<evidence type="ECO:0000313" key="2">
    <source>
        <dbReference type="EMBL" id="CAL0300236.1"/>
    </source>
</evidence>
<keyword evidence="3" id="KW-1185">Reference proteome</keyword>
<dbReference type="EMBL" id="CAXHTB010000001">
    <property type="protein sequence ID" value="CAL0300236.1"/>
    <property type="molecule type" value="Genomic_DNA"/>
</dbReference>
<name>A0AAV1VTN6_LUPLU</name>
<proteinExistence type="predicted"/>
<organism evidence="2 3">
    <name type="scientific">Lupinus luteus</name>
    <name type="common">European yellow lupine</name>
    <dbReference type="NCBI Taxonomy" id="3873"/>
    <lineage>
        <taxon>Eukaryota</taxon>
        <taxon>Viridiplantae</taxon>
        <taxon>Streptophyta</taxon>
        <taxon>Embryophyta</taxon>
        <taxon>Tracheophyta</taxon>
        <taxon>Spermatophyta</taxon>
        <taxon>Magnoliopsida</taxon>
        <taxon>eudicotyledons</taxon>
        <taxon>Gunneridae</taxon>
        <taxon>Pentapetalae</taxon>
        <taxon>rosids</taxon>
        <taxon>fabids</taxon>
        <taxon>Fabales</taxon>
        <taxon>Fabaceae</taxon>
        <taxon>Papilionoideae</taxon>
        <taxon>50 kb inversion clade</taxon>
        <taxon>genistoids sensu lato</taxon>
        <taxon>core genistoids</taxon>
        <taxon>Genisteae</taxon>
        <taxon>Lupinus</taxon>
    </lineage>
</organism>
<protein>
    <submittedName>
        <fullName evidence="2">Uncharacterized protein</fullName>
    </submittedName>
</protein>
<feature type="signal peptide" evidence="1">
    <location>
        <begin position="1"/>
        <end position="25"/>
    </location>
</feature>
<evidence type="ECO:0000256" key="1">
    <source>
        <dbReference type="SAM" id="SignalP"/>
    </source>
</evidence>
<dbReference type="AlphaFoldDB" id="A0AAV1VTN6"/>
<gene>
    <name evidence="2" type="ORF">LLUT_LOCUS1296</name>
</gene>
<reference evidence="2 3" key="1">
    <citation type="submission" date="2024-03" db="EMBL/GenBank/DDBJ databases">
        <authorList>
            <person name="Martinez-Hernandez J."/>
        </authorList>
    </citation>
    <scope>NUCLEOTIDE SEQUENCE [LARGE SCALE GENOMIC DNA]</scope>
</reference>
<keyword evidence="1" id="KW-0732">Signal</keyword>
<dbReference type="Proteomes" id="UP001497480">
    <property type="component" value="Unassembled WGS sequence"/>
</dbReference>
<sequence length="60" mass="6647">MTASNPRRFSMHMSLSVLLVPRLNLLTLVYVNEVEISPITPASITLTASSFKSAIPVFKR</sequence>
<evidence type="ECO:0000313" key="3">
    <source>
        <dbReference type="Proteomes" id="UP001497480"/>
    </source>
</evidence>